<evidence type="ECO:0000259" key="3">
    <source>
        <dbReference type="PROSITE" id="PS50158"/>
    </source>
</evidence>
<reference evidence="5" key="1">
    <citation type="journal article" date="2019" name="Gigascience">
        <title>De novo genome assembly of the endangered Acer yangbiense, a plant species with extremely small populations endemic to Yunnan Province, China.</title>
        <authorList>
            <person name="Yang J."/>
            <person name="Wariss H.M."/>
            <person name="Tao L."/>
            <person name="Zhang R."/>
            <person name="Yun Q."/>
            <person name="Hollingsworth P."/>
            <person name="Dao Z."/>
            <person name="Luo G."/>
            <person name="Guo H."/>
            <person name="Ma Y."/>
            <person name="Sun W."/>
        </authorList>
    </citation>
    <scope>NUCLEOTIDE SEQUENCE [LARGE SCALE GENOMIC DNA]</scope>
    <source>
        <strain evidence="5">cv. Malutang</strain>
    </source>
</reference>
<sequence>MSEAEISTLYENLTIVDEDASVLVMEEETKLDGEKDVDRCKSEEVTKINLKYERLPEFCFACGKIGHNDKECQDEEATKIGLDGSPYKFGSWLKAPISDRVKPKFGSQSLVSSAERSRSLEALRETEWDGSVNLKAASMASQKVSTVSRDAAAQCSSKMKQNETLVPVLDVRPTHESEMCIDGLGPYAEGTSKDMGLNATKKWKCSAREAKLKHAVGLTSSPFKRMLELSQSPRRSLKGHSSSSPKVIKKDVSIKKGRSPQKLTPAFITFPNKQCDVSTYRTVLDGQICKRKVDFECPDENSRS</sequence>
<feature type="compositionally biased region" description="Polar residues" evidence="2">
    <location>
        <begin position="230"/>
        <end position="245"/>
    </location>
</feature>
<evidence type="ECO:0000256" key="1">
    <source>
        <dbReference type="PROSITE-ProRule" id="PRU00047"/>
    </source>
</evidence>
<feature type="region of interest" description="Disordered" evidence="2">
    <location>
        <begin position="230"/>
        <end position="258"/>
    </location>
</feature>
<evidence type="ECO:0000256" key="2">
    <source>
        <dbReference type="SAM" id="MobiDB-lite"/>
    </source>
</evidence>
<name>A0A5C7HL37_9ROSI</name>
<dbReference type="Proteomes" id="UP000323000">
    <property type="component" value="Chromosome 7"/>
</dbReference>
<accession>A0A5C7HL37</accession>
<dbReference type="GO" id="GO:0008270">
    <property type="term" value="F:zinc ion binding"/>
    <property type="evidence" value="ECO:0007669"/>
    <property type="project" value="UniProtKB-KW"/>
</dbReference>
<dbReference type="InterPro" id="IPR025836">
    <property type="entry name" value="Zn_knuckle_CX2CX4HX4C"/>
</dbReference>
<evidence type="ECO:0000313" key="4">
    <source>
        <dbReference type="EMBL" id="TXG57737.1"/>
    </source>
</evidence>
<dbReference type="Pfam" id="PF14392">
    <property type="entry name" value="zf-CCHC_4"/>
    <property type="match status" value="1"/>
</dbReference>
<proteinExistence type="predicted"/>
<evidence type="ECO:0000313" key="5">
    <source>
        <dbReference type="Proteomes" id="UP000323000"/>
    </source>
</evidence>
<protein>
    <recommendedName>
        <fullName evidence="3">CCHC-type domain-containing protein</fullName>
    </recommendedName>
</protein>
<keyword evidence="1" id="KW-0862">Zinc</keyword>
<dbReference type="GO" id="GO:0003676">
    <property type="term" value="F:nucleic acid binding"/>
    <property type="evidence" value="ECO:0007669"/>
    <property type="project" value="InterPro"/>
</dbReference>
<comment type="caution">
    <text evidence="4">The sequence shown here is derived from an EMBL/GenBank/DDBJ whole genome shotgun (WGS) entry which is preliminary data.</text>
</comment>
<keyword evidence="1" id="KW-0479">Metal-binding</keyword>
<dbReference type="OrthoDB" id="1752029at2759"/>
<dbReference type="AlphaFoldDB" id="A0A5C7HL37"/>
<gene>
    <name evidence="4" type="ORF">EZV62_015566</name>
</gene>
<keyword evidence="1" id="KW-0863">Zinc-finger</keyword>
<organism evidence="4 5">
    <name type="scientific">Acer yangbiense</name>
    <dbReference type="NCBI Taxonomy" id="1000413"/>
    <lineage>
        <taxon>Eukaryota</taxon>
        <taxon>Viridiplantae</taxon>
        <taxon>Streptophyta</taxon>
        <taxon>Embryophyta</taxon>
        <taxon>Tracheophyta</taxon>
        <taxon>Spermatophyta</taxon>
        <taxon>Magnoliopsida</taxon>
        <taxon>eudicotyledons</taxon>
        <taxon>Gunneridae</taxon>
        <taxon>Pentapetalae</taxon>
        <taxon>rosids</taxon>
        <taxon>malvids</taxon>
        <taxon>Sapindales</taxon>
        <taxon>Sapindaceae</taxon>
        <taxon>Hippocastanoideae</taxon>
        <taxon>Acereae</taxon>
        <taxon>Acer</taxon>
    </lineage>
</organism>
<dbReference type="InterPro" id="IPR001878">
    <property type="entry name" value="Znf_CCHC"/>
</dbReference>
<dbReference type="PROSITE" id="PS50158">
    <property type="entry name" value="ZF_CCHC"/>
    <property type="match status" value="1"/>
</dbReference>
<dbReference type="EMBL" id="VAHF01000007">
    <property type="protein sequence ID" value="TXG57737.1"/>
    <property type="molecule type" value="Genomic_DNA"/>
</dbReference>
<feature type="domain" description="CCHC-type" evidence="3">
    <location>
        <begin position="59"/>
        <end position="74"/>
    </location>
</feature>
<keyword evidence="5" id="KW-1185">Reference proteome</keyword>